<dbReference type="AlphaFoldDB" id="A0A2I0KM32"/>
<name>A0A2I0KM32_PUNGR</name>
<keyword evidence="2" id="KW-1185">Reference proteome</keyword>
<dbReference type="EMBL" id="PGOL01000540">
    <property type="protein sequence ID" value="PKI68876.1"/>
    <property type="molecule type" value="Genomic_DNA"/>
</dbReference>
<comment type="caution">
    <text evidence="1">The sequence shown here is derived from an EMBL/GenBank/DDBJ whole genome shotgun (WGS) entry which is preliminary data.</text>
</comment>
<accession>A0A2I0KM32</accession>
<sequence length="83" mass="8228">MTPGVLLSGRAGWACGRAGRVRGRAAVLAAGRAGACGYGCTVHPRARKTGEGRAGGLGCIASLSAQDSLGYVSSDTIEVASSY</sequence>
<proteinExistence type="predicted"/>
<reference evidence="1 2" key="1">
    <citation type="submission" date="2017-11" db="EMBL/GenBank/DDBJ databases">
        <title>De-novo sequencing of pomegranate (Punica granatum L.) genome.</title>
        <authorList>
            <person name="Akparov Z."/>
            <person name="Amiraslanov A."/>
            <person name="Hajiyeva S."/>
            <person name="Abbasov M."/>
            <person name="Kaur K."/>
            <person name="Hamwieh A."/>
            <person name="Solovyev V."/>
            <person name="Salamov A."/>
            <person name="Braich B."/>
            <person name="Kosarev P."/>
            <person name="Mahmoud A."/>
            <person name="Hajiyev E."/>
            <person name="Babayeva S."/>
            <person name="Izzatullayeva V."/>
            <person name="Mammadov A."/>
            <person name="Mammadov A."/>
            <person name="Sharifova S."/>
            <person name="Ojaghi J."/>
            <person name="Eynullazada K."/>
            <person name="Bayramov B."/>
            <person name="Abdulazimova A."/>
            <person name="Shahmuradov I."/>
        </authorList>
    </citation>
    <scope>NUCLEOTIDE SEQUENCE [LARGE SCALE GENOMIC DNA]</scope>
    <source>
        <strain evidence="2">cv. AG2017</strain>
        <tissue evidence="1">Leaf</tissue>
    </source>
</reference>
<organism evidence="1 2">
    <name type="scientific">Punica granatum</name>
    <name type="common">Pomegranate</name>
    <dbReference type="NCBI Taxonomy" id="22663"/>
    <lineage>
        <taxon>Eukaryota</taxon>
        <taxon>Viridiplantae</taxon>
        <taxon>Streptophyta</taxon>
        <taxon>Embryophyta</taxon>
        <taxon>Tracheophyta</taxon>
        <taxon>Spermatophyta</taxon>
        <taxon>Magnoliopsida</taxon>
        <taxon>eudicotyledons</taxon>
        <taxon>Gunneridae</taxon>
        <taxon>Pentapetalae</taxon>
        <taxon>rosids</taxon>
        <taxon>malvids</taxon>
        <taxon>Myrtales</taxon>
        <taxon>Lythraceae</taxon>
        <taxon>Punica</taxon>
    </lineage>
</organism>
<evidence type="ECO:0000313" key="1">
    <source>
        <dbReference type="EMBL" id="PKI68876.1"/>
    </source>
</evidence>
<evidence type="ECO:0000313" key="2">
    <source>
        <dbReference type="Proteomes" id="UP000233551"/>
    </source>
</evidence>
<protein>
    <submittedName>
        <fullName evidence="1">Uncharacterized protein</fullName>
    </submittedName>
</protein>
<gene>
    <name evidence="1" type="ORF">CRG98_010731</name>
</gene>
<dbReference type="Proteomes" id="UP000233551">
    <property type="component" value="Unassembled WGS sequence"/>
</dbReference>